<comment type="similarity">
    <text evidence="1 5">Belongs to the FlgD family.</text>
</comment>
<dbReference type="InterPro" id="IPR005648">
    <property type="entry name" value="FlgD"/>
</dbReference>
<dbReference type="Pfam" id="PF13860">
    <property type="entry name" value="FlgD_ig"/>
    <property type="match status" value="1"/>
</dbReference>
<dbReference type="EMBL" id="VDDC01000029">
    <property type="protein sequence ID" value="TNH38409.1"/>
    <property type="molecule type" value="Genomic_DNA"/>
</dbReference>
<dbReference type="InterPro" id="IPR025965">
    <property type="entry name" value="FlgD/Vpr_Ig-like"/>
</dbReference>
<name>A0A5C4R3C5_9RHOB</name>
<evidence type="ECO:0000313" key="7">
    <source>
        <dbReference type="EMBL" id="TNH38409.1"/>
    </source>
</evidence>
<evidence type="ECO:0000256" key="1">
    <source>
        <dbReference type="ARBA" id="ARBA00010577"/>
    </source>
</evidence>
<feature type="domain" description="FlgD/Vpr Ig-like" evidence="6">
    <location>
        <begin position="106"/>
        <end position="175"/>
    </location>
</feature>
<evidence type="ECO:0000259" key="6">
    <source>
        <dbReference type="Pfam" id="PF13860"/>
    </source>
</evidence>
<keyword evidence="7" id="KW-0282">Flagellum</keyword>
<keyword evidence="3 5" id="KW-1005">Bacterial flagellum biogenesis</keyword>
<comment type="function">
    <text evidence="4 5">Required for flagellar hook formation. May act as a scaffolding protein.</text>
</comment>
<proteinExistence type="inferred from homology"/>
<dbReference type="RefSeq" id="WP_045982334.1">
    <property type="nucleotide sequence ID" value="NZ_VDDC01000029.1"/>
</dbReference>
<keyword evidence="8" id="KW-1185">Reference proteome</keyword>
<reference evidence="7 8" key="1">
    <citation type="submission" date="2019-06" db="EMBL/GenBank/DDBJ databases">
        <authorList>
            <person name="Li J."/>
        </authorList>
    </citation>
    <scope>NUCLEOTIDE SEQUENCE [LARGE SCALE GENOMIC DNA]</scope>
    <source>
        <strain evidence="7 8">CGMCC 1.8012</strain>
    </source>
</reference>
<evidence type="ECO:0000256" key="2">
    <source>
        <dbReference type="ARBA" id="ARBA00016013"/>
    </source>
</evidence>
<dbReference type="GO" id="GO:0044781">
    <property type="term" value="P:bacterial-type flagellum organization"/>
    <property type="evidence" value="ECO:0007669"/>
    <property type="project" value="UniProtKB-UniRule"/>
</dbReference>
<dbReference type="Pfam" id="PF03963">
    <property type="entry name" value="FlgD"/>
    <property type="match status" value="1"/>
</dbReference>
<comment type="caution">
    <text evidence="7">The sequence shown here is derived from an EMBL/GenBank/DDBJ whole genome shotgun (WGS) entry which is preliminary data.</text>
</comment>
<evidence type="ECO:0000256" key="3">
    <source>
        <dbReference type="ARBA" id="ARBA00022795"/>
    </source>
</evidence>
<accession>A0A5C4R3C5</accession>
<keyword evidence="7" id="KW-0969">Cilium</keyword>
<sequence length="222" mass="22835">MVDAITSPTVTIPAATPSAAGAGGFAGAGAGGDFQTFLTMLTAQLQNQDPLNPMESTDFAIQLATFAGVEQAALSNKFLEQMAGQAGGAGIAGWIGKEGRTTAPVWFGDDAITLDVVPHSLADSVQLVTRDAQGREVTREEIGPGEGQIDWLGRSADDTKLPDGLYSFTLESRRGGEMILESKVGAYARIVEAQFDASGGRVVFEGGASAPAGEVTALRDAG</sequence>
<protein>
    <recommendedName>
        <fullName evidence="2 5">Basal-body rod modification protein FlgD</fullName>
    </recommendedName>
</protein>
<evidence type="ECO:0000256" key="4">
    <source>
        <dbReference type="ARBA" id="ARBA00024746"/>
    </source>
</evidence>
<dbReference type="AlphaFoldDB" id="A0A5C4R3C5"/>
<dbReference type="Proteomes" id="UP000304880">
    <property type="component" value="Unassembled WGS sequence"/>
</dbReference>
<evidence type="ECO:0000313" key="8">
    <source>
        <dbReference type="Proteomes" id="UP000304880"/>
    </source>
</evidence>
<gene>
    <name evidence="7" type="ORF">FHD67_14965</name>
</gene>
<keyword evidence="7" id="KW-0966">Cell projection</keyword>
<organism evidence="7 8">
    <name type="scientific">Paracoccus haeundaensis</name>
    <dbReference type="NCBI Taxonomy" id="225362"/>
    <lineage>
        <taxon>Bacteria</taxon>
        <taxon>Pseudomonadati</taxon>
        <taxon>Pseudomonadota</taxon>
        <taxon>Alphaproteobacteria</taxon>
        <taxon>Rhodobacterales</taxon>
        <taxon>Paracoccaceae</taxon>
        <taxon>Paracoccus</taxon>
    </lineage>
</organism>
<evidence type="ECO:0000256" key="5">
    <source>
        <dbReference type="RuleBase" id="RU362076"/>
    </source>
</evidence>